<keyword evidence="1" id="KW-1015">Disulfide bond</keyword>
<dbReference type="InterPro" id="IPR051158">
    <property type="entry name" value="Metallophosphoesterase_sf"/>
</dbReference>
<dbReference type="EMBL" id="LR791262">
    <property type="protein sequence ID" value="CAB3267124.1"/>
    <property type="molecule type" value="mRNA"/>
</dbReference>
<protein>
    <submittedName>
        <fullName evidence="5">Transmembrane protein with metallophosphoesterase domain-like</fullName>
    </submittedName>
</protein>
<evidence type="ECO:0000259" key="4">
    <source>
        <dbReference type="PROSITE" id="PS51034"/>
    </source>
</evidence>
<dbReference type="InterPro" id="IPR029052">
    <property type="entry name" value="Metallo-depent_PP-like"/>
</dbReference>
<dbReference type="InterPro" id="IPR001304">
    <property type="entry name" value="C-type_lectin-like"/>
</dbReference>
<evidence type="ECO:0000313" key="5">
    <source>
        <dbReference type="EMBL" id="CAB3267124.1"/>
    </source>
</evidence>
<reference evidence="5" key="1">
    <citation type="submission" date="2020-04" db="EMBL/GenBank/DDBJ databases">
        <authorList>
            <person name="Neveu A P."/>
        </authorList>
    </citation>
    <scope>NUCLEOTIDE SEQUENCE</scope>
    <source>
        <tissue evidence="5">Whole embryo</tissue>
    </source>
</reference>
<dbReference type="SUPFAM" id="SSF56300">
    <property type="entry name" value="Metallo-dependent phosphatases"/>
    <property type="match status" value="1"/>
</dbReference>
<dbReference type="CDD" id="cd00037">
    <property type="entry name" value="CLECT"/>
    <property type="match status" value="1"/>
</dbReference>
<dbReference type="InterPro" id="IPR055355">
    <property type="entry name" value="ZP-C"/>
</dbReference>
<organism evidence="5">
    <name type="scientific">Phallusia mammillata</name>
    <dbReference type="NCBI Taxonomy" id="59560"/>
    <lineage>
        <taxon>Eukaryota</taxon>
        <taxon>Metazoa</taxon>
        <taxon>Chordata</taxon>
        <taxon>Tunicata</taxon>
        <taxon>Ascidiacea</taxon>
        <taxon>Phlebobranchia</taxon>
        <taxon>Ascidiidae</taxon>
        <taxon>Phallusia</taxon>
    </lineage>
</organism>
<feature type="transmembrane region" description="Helical" evidence="2">
    <location>
        <begin position="154"/>
        <end position="174"/>
    </location>
</feature>
<keyword evidence="2 5" id="KW-0812">Transmembrane</keyword>
<name>A0A6F9DUK7_9ASCI</name>
<dbReference type="AlphaFoldDB" id="A0A6F9DUK7"/>
<feature type="transmembrane region" description="Helical" evidence="2">
    <location>
        <begin position="12"/>
        <end position="34"/>
    </location>
</feature>
<dbReference type="PROSITE" id="PS50041">
    <property type="entry name" value="C_TYPE_LECTIN_2"/>
    <property type="match status" value="1"/>
</dbReference>
<gene>
    <name evidence="5" type="primary">Tmppe</name>
</gene>
<feature type="domain" description="ZP" evidence="4">
    <location>
        <begin position="670"/>
        <end position="921"/>
    </location>
</feature>
<dbReference type="SMART" id="SM00241">
    <property type="entry name" value="ZP"/>
    <property type="match status" value="1"/>
</dbReference>
<evidence type="ECO:0000256" key="1">
    <source>
        <dbReference type="ARBA" id="ARBA00023157"/>
    </source>
</evidence>
<keyword evidence="2" id="KW-0472">Membrane</keyword>
<dbReference type="SUPFAM" id="SSF56436">
    <property type="entry name" value="C-type lectin-like"/>
    <property type="match status" value="1"/>
</dbReference>
<evidence type="ECO:0000259" key="3">
    <source>
        <dbReference type="PROSITE" id="PS50041"/>
    </source>
</evidence>
<dbReference type="InterPro" id="IPR001507">
    <property type="entry name" value="ZP_dom"/>
</dbReference>
<dbReference type="PANTHER" id="PTHR31302">
    <property type="entry name" value="TRANSMEMBRANE PROTEIN WITH METALLOPHOSPHOESTERASE DOMAIN-RELATED"/>
    <property type="match status" value="1"/>
</dbReference>
<dbReference type="InterPro" id="IPR016186">
    <property type="entry name" value="C-type_lectin-like/link_sf"/>
</dbReference>
<dbReference type="InterPro" id="IPR042235">
    <property type="entry name" value="ZP-C_dom"/>
</dbReference>
<proteinExistence type="evidence at transcript level"/>
<dbReference type="PROSITE" id="PS51034">
    <property type="entry name" value="ZP_2"/>
    <property type="match status" value="1"/>
</dbReference>
<dbReference type="GO" id="GO:0016787">
    <property type="term" value="F:hydrolase activity"/>
    <property type="evidence" value="ECO:0007669"/>
    <property type="project" value="InterPro"/>
</dbReference>
<feature type="domain" description="C-type lectin" evidence="3">
    <location>
        <begin position="469"/>
        <end position="637"/>
    </location>
</feature>
<evidence type="ECO:0000256" key="2">
    <source>
        <dbReference type="SAM" id="Phobius"/>
    </source>
</evidence>
<dbReference type="SUPFAM" id="SSF57196">
    <property type="entry name" value="EGF/Laminin"/>
    <property type="match status" value="1"/>
</dbReference>
<feature type="transmembrane region" description="Helical" evidence="2">
    <location>
        <begin position="111"/>
        <end position="133"/>
    </location>
</feature>
<dbReference type="InterPro" id="IPR004843">
    <property type="entry name" value="Calcineurin-like_PHP"/>
</dbReference>
<feature type="transmembrane region" description="Helical" evidence="2">
    <location>
        <begin position="1018"/>
        <end position="1038"/>
    </location>
</feature>
<dbReference type="Gene3D" id="3.60.21.10">
    <property type="match status" value="1"/>
</dbReference>
<keyword evidence="2" id="KW-1133">Transmembrane helix</keyword>
<sequence>MESKPQNDNRFAMITSSLVGICSVFVFEVVVFVALPASSKYKLYRFQFYIVLNIVFYIGSTYLWKNLVTVVLKKGTPYFLKLLWKIVVFTFLLLSHIAPFTTMFLSKDPTFIGMASWTCFGAYIILFFIHAPLKCALDILYQFKGVRLFSARKQAFFAVAATTLFTFWGVTMALSDPRIVRVEIPIKNLPVKSFKLALICDIHLGPTVGYTMLNRVVQKTKTIDADLIVMAGDLTDGTVAEIGEAAMPLQELSAPHGKYFATGNHEYYTGDVDEWFKLLKVLGFQLLHNSNVKIHTGKDENSWFCLLGTDDIQADQVRYKGHGMDLNSAYKGCDSSHASVLVAHQPKAAKQAIDAGFDLQLILSGHTHGGQMYPIKWLAYFISPFLSGLYKHKETYVYVSQGSAYYAFPLRSGSFPEITEISLTNHEITNMTVMLRCVLGFIVFLSVLNASQALPHPNSGNVGGIEVFYNNTIYLISHDKMILPEAYLYCARYGGKLLEIGDVGTEDFMAEIVGRTSYRQFWFGSYRLDVAAILDSWRNLNPLFVNCTTEPDFCTTNTDGPHFDNATYQSTCIADNTCNKTANILLSANGYTNWGPNEPTNESCSLITFSNCDIHTGCNTSQWMMRDCRLKHNFICQKSACPPTDTVPLDPNDIMISSSEYSTYLGANIYCNGRGSAITINYCARTAINLGKLWTGDNKTDPCILHENDQHLTLPRLSSCAPNITNLNESIIYQYLLCGSPRFQNDVTHVIQRRHDIRLSLVCEIDNQATIDSNAMSEQKSLRFFMEPEYGNFDIRIFAFIDSDFTVSAENMSVKVPDPIYIGVKLIESDPATFVIGLVECFAYDTCFCSGLYPFLYQGCTNDSHVTIIEDRNSSRARFSFSSFMWSANPFNDQKIKVICYVGVCDNNYPNSGCRQQVNCPGKRKRRDLGPGEKLYEVHSDVIHLQQPKSCEYNNGGCSHICTDAGIGKTICSCSAPMKLMADETTCYSPSEFDVVDEVDIGEDHLDEGFLEDFSPDISVLLFLVSGLLCIVTGLLFYQVHNEKRRQSL</sequence>
<dbReference type="InterPro" id="IPR016187">
    <property type="entry name" value="CTDL_fold"/>
</dbReference>
<dbReference type="Gene3D" id="2.60.40.4100">
    <property type="entry name" value="Zona pellucida, ZP-C domain"/>
    <property type="match status" value="1"/>
</dbReference>
<dbReference type="PANTHER" id="PTHR31302:SF0">
    <property type="entry name" value="TRANSMEMBRANE PROTEIN WITH METALLOPHOSPHOESTERASE DOMAIN"/>
    <property type="match status" value="1"/>
</dbReference>
<dbReference type="Pfam" id="PF00149">
    <property type="entry name" value="Metallophos"/>
    <property type="match status" value="1"/>
</dbReference>
<feature type="transmembrane region" description="Helical" evidence="2">
    <location>
        <begin position="46"/>
        <end position="64"/>
    </location>
</feature>
<dbReference type="Pfam" id="PF00100">
    <property type="entry name" value="Zona_pellucida"/>
    <property type="match status" value="1"/>
</dbReference>
<feature type="transmembrane region" description="Helical" evidence="2">
    <location>
        <begin position="84"/>
        <end position="105"/>
    </location>
</feature>
<dbReference type="CDD" id="cd07385">
    <property type="entry name" value="MPP_YkuE_C"/>
    <property type="match status" value="1"/>
</dbReference>
<dbReference type="Gene3D" id="3.10.100.10">
    <property type="entry name" value="Mannose-Binding Protein A, subunit A"/>
    <property type="match status" value="1"/>
</dbReference>
<accession>A0A6F9DUK7</accession>
<dbReference type="Gene3D" id="2.10.25.10">
    <property type="entry name" value="Laminin"/>
    <property type="match status" value="1"/>
</dbReference>